<dbReference type="STRING" id="645274.SAMN04487901_103157"/>
<dbReference type="Proteomes" id="UP000198779">
    <property type="component" value="Unassembled WGS sequence"/>
</dbReference>
<name>A0A1H0ETJ7_9BACT</name>
<feature type="chain" id="PRO_5041052532" description="DUF4252 domain-containing protein" evidence="1">
    <location>
        <begin position="24"/>
        <end position="156"/>
    </location>
</feature>
<dbReference type="OrthoDB" id="705638at2"/>
<evidence type="ECO:0000313" key="2">
    <source>
        <dbReference type="EMBL" id="SDG39287.1"/>
    </source>
</evidence>
<dbReference type="AlphaFoldDB" id="A0A1H0ETJ7"/>
<evidence type="ECO:0000256" key="1">
    <source>
        <dbReference type="SAM" id="SignalP"/>
    </source>
</evidence>
<feature type="signal peptide" evidence="1">
    <location>
        <begin position="1"/>
        <end position="23"/>
    </location>
</feature>
<accession>A0A1G7TVC9</accession>
<dbReference type="EMBL" id="FNIW01000004">
    <property type="protein sequence ID" value="SDN85646.1"/>
    <property type="molecule type" value="Genomic_DNA"/>
</dbReference>
<dbReference type="InterPro" id="IPR025348">
    <property type="entry name" value="DUF4252"/>
</dbReference>
<evidence type="ECO:0000313" key="3">
    <source>
        <dbReference type="EMBL" id="SDN85646.1"/>
    </source>
</evidence>
<dbReference type="EMBL" id="FNCQ01000003">
    <property type="protein sequence ID" value="SDG39287.1"/>
    <property type="molecule type" value="Genomic_DNA"/>
</dbReference>
<dbReference type="RefSeq" id="WP_091815235.1">
    <property type="nucleotide sequence ID" value="NZ_CP091790.1"/>
</dbReference>
<dbReference type="Proteomes" id="UP000199134">
    <property type="component" value="Unassembled WGS sequence"/>
</dbReference>
<dbReference type="Pfam" id="PF14060">
    <property type="entry name" value="DUF4252"/>
    <property type="match status" value="1"/>
</dbReference>
<keyword evidence="4" id="KW-1185">Reference proteome</keyword>
<accession>A0A1H0ETJ7</accession>
<protein>
    <recommendedName>
        <fullName evidence="6">DUF4252 domain-containing protein</fullName>
    </recommendedName>
</protein>
<evidence type="ECO:0000313" key="5">
    <source>
        <dbReference type="Proteomes" id="UP000199134"/>
    </source>
</evidence>
<organism evidence="3 5">
    <name type="scientific">Prevotella communis</name>
    <dbReference type="NCBI Taxonomy" id="2913614"/>
    <lineage>
        <taxon>Bacteria</taxon>
        <taxon>Pseudomonadati</taxon>
        <taxon>Bacteroidota</taxon>
        <taxon>Bacteroidia</taxon>
        <taxon>Bacteroidales</taxon>
        <taxon>Prevotellaceae</taxon>
        <taxon>Prevotella</taxon>
    </lineage>
</organism>
<reference evidence="3 4" key="2">
    <citation type="submission" date="2016-10" db="EMBL/GenBank/DDBJ databases">
        <authorList>
            <person name="Varghese N."/>
            <person name="Submissions S."/>
        </authorList>
    </citation>
    <scope>NUCLEOTIDE SEQUENCE</scope>
    <source>
        <strain evidence="3">BP1-145</strain>
        <strain evidence="4">BP1-148</strain>
    </source>
</reference>
<proteinExistence type="predicted"/>
<evidence type="ECO:0000313" key="4">
    <source>
        <dbReference type="Proteomes" id="UP000198779"/>
    </source>
</evidence>
<gene>
    <name evidence="3" type="ORF">SAMN04487900_10437</name>
    <name evidence="2" type="ORF">SAMN04487901_103157</name>
</gene>
<evidence type="ECO:0008006" key="6">
    <source>
        <dbReference type="Google" id="ProtNLM"/>
    </source>
</evidence>
<reference evidence="2 5" key="1">
    <citation type="submission" date="2016-10" db="EMBL/GenBank/DDBJ databases">
        <authorList>
            <person name="de Groot N.N."/>
        </authorList>
    </citation>
    <scope>NUCLEOTIDE SEQUENCE [LARGE SCALE GENOMIC DNA]</scope>
    <source>
        <strain evidence="5">BP1-145</strain>
        <strain evidence="2">BP1-148</strain>
    </source>
</reference>
<keyword evidence="1" id="KW-0732">Signal</keyword>
<sequence length="156" mass="17268">MKQTMIKFLLCVVVALGSLSAHAQVKAFEKYADTKNVTYVFISKYMLGLAGKSAGLSVPGVDVKSLSNKLSGIQIITSEDNAAQKKLKNDAKAIIAKEKYELMMQINEDDNKVNIYHHIGKQQSAVVMLVEDDDQTTIMVFSGKFTLEDVMKMTQN</sequence>